<keyword evidence="2" id="KW-1185">Reference proteome</keyword>
<accession>A0ABD0M6Y6</accession>
<reference evidence="1 2" key="1">
    <citation type="journal article" date="2023" name="Sci. Data">
        <title>Genome assembly of the Korean intertidal mud-creeper Batillaria attramentaria.</title>
        <authorList>
            <person name="Patra A.K."/>
            <person name="Ho P.T."/>
            <person name="Jun S."/>
            <person name="Lee S.J."/>
            <person name="Kim Y."/>
            <person name="Won Y.J."/>
        </authorList>
    </citation>
    <scope>NUCLEOTIDE SEQUENCE [LARGE SCALE GENOMIC DNA]</scope>
    <source>
        <strain evidence="1">Wonlab-2016</strain>
    </source>
</reference>
<dbReference type="AlphaFoldDB" id="A0ABD0M6Y6"/>
<dbReference type="EMBL" id="JACVVK020000004">
    <property type="protein sequence ID" value="KAK7507121.1"/>
    <property type="molecule type" value="Genomic_DNA"/>
</dbReference>
<protein>
    <recommendedName>
        <fullName evidence="3">BZIP domain-containing protein</fullName>
    </recommendedName>
</protein>
<organism evidence="1 2">
    <name type="scientific">Batillaria attramentaria</name>
    <dbReference type="NCBI Taxonomy" id="370345"/>
    <lineage>
        <taxon>Eukaryota</taxon>
        <taxon>Metazoa</taxon>
        <taxon>Spiralia</taxon>
        <taxon>Lophotrochozoa</taxon>
        <taxon>Mollusca</taxon>
        <taxon>Gastropoda</taxon>
        <taxon>Caenogastropoda</taxon>
        <taxon>Sorbeoconcha</taxon>
        <taxon>Cerithioidea</taxon>
        <taxon>Batillariidae</taxon>
        <taxon>Batillaria</taxon>
    </lineage>
</organism>
<sequence length="93" mass="11049">EQLEETRRARKKQRKAQYKLNRARRRMVERDDAECNQTERTLLSQSLTLTHLTLVLGLGRCLKDLAVYVEHYQLLLREPEVTRADELHSLQAF</sequence>
<evidence type="ECO:0008006" key="3">
    <source>
        <dbReference type="Google" id="ProtNLM"/>
    </source>
</evidence>
<evidence type="ECO:0000313" key="1">
    <source>
        <dbReference type="EMBL" id="KAK7507121.1"/>
    </source>
</evidence>
<feature type="non-terminal residue" evidence="1">
    <location>
        <position position="1"/>
    </location>
</feature>
<name>A0ABD0M6Y6_9CAEN</name>
<comment type="caution">
    <text evidence="1">The sequence shown here is derived from an EMBL/GenBank/DDBJ whole genome shotgun (WGS) entry which is preliminary data.</text>
</comment>
<evidence type="ECO:0000313" key="2">
    <source>
        <dbReference type="Proteomes" id="UP001519460"/>
    </source>
</evidence>
<dbReference type="Proteomes" id="UP001519460">
    <property type="component" value="Unassembled WGS sequence"/>
</dbReference>
<gene>
    <name evidence="1" type="ORF">BaRGS_00001056</name>
</gene>
<feature type="non-terminal residue" evidence="1">
    <location>
        <position position="93"/>
    </location>
</feature>
<proteinExistence type="predicted"/>